<dbReference type="GO" id="GO:0005634">
    <property type="term" value="C:nucleus"/>
    <property type="evidence" value="ECO:0007669"/>
    <property type="project" value="TreeGrafter"/>
</dbReference>
<keyword evidence="9" id="KW-1185">Reference proteome</keyword>
<dbReference type="SUPFAM" id="SSF47954">
    <property type="entry name" value="Cyclin-like"/>
    <property type="match status" value="2"/>
</dbReference>
<protein>
    <recommendedName>
        <fullName evidence="4">General transcription factor TFIIB</fullName>
    </recommendedName>
</protein>
<dbReference type="EMBL" id="BNJQ01000019">
    <property type="protein sequence ID" value="GHP08082.1"/>
    <property type="molecule type" value="Genomic_DNA"/>
</dbReference>
<feature type="region of interest" description="Disordered" evidence="6">
    <location>
        <begin position="175"/>
        <end position="197"/>
    </location>
</feature>
<dbReference type="InterPro" id="IPR036915">
    <property type="entry name" value="Cyclin-like_sf"/>
</dbReference>
<feature type="compositionally biased region" description="Basic and acidic residues" evidence="6">
    <location>
        <begin position="175"/>
        <end position="190"/>
    </location>
</feature>
<dbReference type="AlphaFoldDB" id="A0A830HMH1"/>
<feature type="region of interest" description="Disordered" evidence="6">
    <location>
        <begin position="240"/>
        <end position="261"/>
    </location>
</feature>
<comment type="caution">
    <text evidence="8">The sequence shown here is derived from an EMBL/GenBank/DDBJ whole genome shotgun (WGS) entry which is preliminary data.</text>
</comment>
<dbReference type="Pfam" id="PF00382">
    <property type="entry name" value="TFIIB"/>
    <property type="match status" value="1"/>
</dbReference>
<evidence type="ECO:0000313" key="9">
    <source>
        <dbReference type="Proteomes" id="UP000660262"/>
    </source>
</evidence>
<dbReference type="PANTHER" id="PTHR11618">
    <property type="entry name" value="TRANSCRIPTION INITIATION FACTOR IIB-RELATED"/>
    <property type="match status" value="1"/>
</dbReference>
<dbReference type="Gene3D" id="1.10.472.170">
    <property type="match status" value="1"/>
</dbReference>
<evidence type="ECO:0000256" key="2">
    <source>
        <dbReference type="ARBA" id="ARBA00023015"/>
    </source>
</evidence>
<proteinExistence type="predicted"/>
<evidence type="ECO:0000256" key="1">
    <source>
        <dbReference type="ARBA" id="ARBA00022737"/>
    </source>
</evidence>
<dbReference type="InterPro" id="IPR013150">
    <property type="entry name" value="TFIIB_cyclin"/>
</dbReference>
<dbReference type="GO" id="GO:0008270">
    <property type="term" value="F:zinc ion binding"/>
    <property type="evidence" value="ECO:0007669"/>
    <property type="project" value="UniProtKB-KW"/>
</dbReference>
<dbReference type="PANTHER" id="PTHR11618:SF13">
    <property type="entry name" value="TRANSCRIPTION INITIATION FACTOR IIB"/>
    <property type="match status" value="1"/>
</dbReference>
<dbReference type="GO" id="GO:0097550">
    <property type="term" value="C:transcription preinitiation complex"/>
    <property type="evidence" value="ECO:0007669"/>
    <property type="project" value="TreeGrafter"/>
</dbReference>
<dbReference type="PRINTS" id="PR00685">
    <property type="entry name" value="TIFACTORIIB"/>
</dbReference>
<feature type="domain" description="TFIIB-type" evidence="7">
    <location>
        <begin position="131"/>
        <end position="162"/>
    </location>
</feature>
<feature type="region of interest" description="Disordered" evidence="6">
    <location>
        <begin position="89"/>
        <end position="109"/>
    </location>
</feature>
<evidence type="ECO:0000256" key="5">
    <source>
        <dbReference type="PROSITE-ProRule" id="PRU00469"/>
    </source>
</evidence>
<dbReference type="InterPro" id="IPR013137">
    <property type="entry name" value="Znf_TFIIB"/>
</dbReference>
<keyword evidence="5" id="KW-0863">Zinc-finger</keyword>
<keyword evidence="1" id="KW-0677">Repeat</keyword>
<dbReference type="SUPFAM" id="SSF57783">
    <property type="entry name" value="Zinc beta-ribbon"/>
    <property type="match status" value="1"/>
</dbReference>
<organism evidence="8 9">
    <name type="scientific">Pycnococcus provasolii</name>
    <dbReference type="NCBI Taxonomy" id="41880"/>
    <lineage>
        <taxon>Eukaryota</taxon>
        <taxon>Viridiplantae</taxon>
        <taxon>Chlorophyta</taxon>
        <taxon>Pseudoscourfieldiophyceae</taxon>
        <taxon>Pseudoscourfieldiales</taxon>
        <taxon>Pycnococcaceae</taxon>
        <taxon>Pycnococcus</taxon>
    </lineage>
</organism>
<dbReference type="OrthoDB" id="25790at2759"/>
<sequence>MWRSSSAFNSDPLKRAIKYADYSAAGAAGAAGFDSSGGGGSLIPQGAAGEMNMNVSLFQETANPFGALTSNPAEVGQPQAQAQANPFGALTSNPAEAGQPQAQANPFGALTSNPTNAMTRQLQQQQQTRKEEAGCPMCGAFDIIDDHAQGDRVCQQCGYVVDGSYIDESAEWRNFRDSGKGEGDGKDKSRTGGATNNLLMDGGLGTVIGKNGRDNRHIGLQRAQARLMATHRQTALATLPQQQRGATTTATTARAGTTEPTAERQVNTATIDKNLKIAFGEISDICERLELNVVIRECAKELFRDCVVKVMVGEDGKRLKKPFVGAGEPNVYAAVVFIACTQEGAPRILKEIVSATPKSMKTKIQQAFSKITKYLGPSYQRRIKHTGDHISRFCSNLPIEMPKDVVRCARSVAENLEKLEAERDVGMSSRQPATVTATIIWFVVSAYNLKQSAAGAPLLNVTVADIEHVTDVSQSTIRSLEKVLGKEADSLLPEWFIAPSAAAQAGET</sequence>
<evidence type="ECO:0000259" key="7">
    <source>
        <dbReference type="PROSITE" id="PS51134"/>
    </source>
</evidence>
<keyword evidence="5" id="KW-0479">Metal-binding</keyword>
<dbReference type="Gene3D" id="1.10.472.10">
    <property type="entry name" value="Cyclin-like"/>
    <property type="match status" value="1"/>
</dbReference>
<dbReference type="Proteomes" id="UP000660262">
    <property type="component" value="Unassembled WGS sequence"/>
</dbReference>
<evidence type="ECO:0000256" key="4">
    <source>
        <dbReference type="ARBA" id="ARBA00031706"/>
    </source>
</evidence>
<dbReference type="GO" id="GO:0017025">
    <property type="term" value="F:TBP-class protein binding"/>
    <property type="evidence" value="ECO:0007669"/>
    <property type="project" value="InterPro"/>
</dbReference>
<evidence type="ECO:0000256" key="6">
    <source>
        <dbReference type="SAM" id="MobiDB-lite"/>
    </source>
</evidence>
<dbReference type="PROSITE" id="PS51134">
    <property type="entry name" value="ZF_TFIIB"/>
    <property type="match status" value="1"/>
</dbReference>
<keyword evidence="3" id="KW-0804">Transcription</keyword>
<dbReference type="Pfam" id="PF08271">
    <property type="entry name" value="Zn_Ribbon_TF"/>
    <property type="match status" value="1"/>
</dbReference>
<dbReference type="GO" id="GO:0070897">
    <property type="term" value="P:transcription preinitiation complex assembly"/>
    <property type="evidence" value="ECO:0007669"/>
    <property type="project" value="InterPro"/>
</dbReference>
<evidence type="ECO:0000256" key="3">
    <source>
        <dbReference type="ARBA" id="ARBA00023163"/>
    </source>
</evidence>
<reference evidence="8" key="1">
    <citation type="submission" date="2020-10" db="EMBL/GenBank/DDBJ databases">
        <title>Unveiling of a novel bifunctional photoreceptor, Dualchrome1, isolated from a cosmopolitan green alga.</title>
        <authorList>
            <person name="Suzuki S."/>
            <person name="Kawachi M."/>
        </authorList>
    </citation>
    <scope>NUCLEOTIDE SEQUENCE</scope>
    <source>
        <strain evidence="8">NIES 2893</strain>
    </source>
</reference>
<evidence type="ECO:0000313" key="8">
    <source>
        <dbReference type="EMBL" id="GHP08082.1"/>
    </source>
</evidence>
<gene>
    <name evidence="8" type="ORF">PPROV_000682400</name>
</gene>
<keyword evidence="5" id="KW-0862">Zinc</keyword>
<dbReference type="InterPro" id="IPR000812">
    <property type="entry name" value="TFIIB"/>
</dbReference>
<accession>A0A830HMH1</accession>
<name>A0A830HMH1_9CHLO</name>
<keyword evidence="2" id="KW-0805">Transcription regulation</keyword>